<reference evidence="1 2" key="1">
    <citation type="journal article" date="2015" name="Genome Announc.">
        <title>Expanding the biotechnology potential of lactobacilli through comparative genomics of 213 strains and associated genera.</title>
        <authorList>
            <person name="Sun Z."/>
            <person name="Harris H.M."/>
            <person name="McCann A."/>
            <person name="Guo C."/>
            <person name="Argimon S."/>
            <person name="Zhang W."/>
            <person name="Yang X."/>
            <person name="Jeffery I.B."/>
            <person name="Cooney J.C."/>
            <person name="Kagawa T.F."/>
            <person name="Liu W."/>
            <person name="Song Y."/>
            <person name="Salvetti E."/>
            <person name="Wrobel A."/>
            <person name="Rasinkangas P."/>
            <person name="Parkhill J."/>
            <person name="Rea M.C."/>
            <person name="O'Sullivan O."/>
            <person name="Ritari J."/>
            <person name="Douillard F.P."/>
            <person name="Paul Ross R."/>
            <person name="Yang R."/>
            <person name="Briner A.E."/>
            <person name="Felis G.E."/>
            <person name="de Vos W.M."/>
            <person name="Barrangou R."/>
            <person name="Klaenhammer T.R."/>
            <person name="Caufield P.W."/>
            <person name="Cui Y."/>
            <person name="Zhang H."/>
            <person name="O'Toole P.W."/>
        </authorList>
    </citation>
    <scope>NUCLEOTIDE SEQUENCE [LARGE SCALE GENOMIC DNA]</scope>
    <source>
        <strain evidence="1 2">DSM 19394</strain>
    </source>
</reference>
<evidence type="ECO:0000313" key="1">
    <source>
        <dbReference type="EMBL" id="KRK93758.1"/>
    </source>
</evidence>
<gene>
    <name evidence="1" type="ORF">FD25_GL001085</name>
</gene>
<sequence>MLMIQVKGLNLVIMPSPTKIPKGMEIIMVQKKIDNVIPVPEISEGKISLT</sequence>
<evidence type="ECO:0000313" key="2">
    <source>
        <dbReference type="Proteomes" id="UP000051955"/>
    </source>
</evidence>
<dbReference type="Proteomes" id="UP000051955">
    <property type="component" value="Unassembled WGS sequence"/>
</dbReference>
<comment type="caution">
    <text evidence="1">The sequence shown here is derived from an EMBL/GenBank/DDBJ whole genome shotgun (WGS) entry which is preliminary data.</text>
</comment>
<keyword evidence="2" id="KW-1185">Reference proteome</keyword>
<accession>A0A0R1LDA7</accession>
<dbReference type="STRING" id="1423715.FD25_GL001085"/>
<proteinExistence type="predicted"/>
<protein>
    <submittedName>
        <fullName evidence="1">Uncharacterized protein</fullName>
    </submittedName>
</protein>
<organism evidence="1 2">
    <name type="scientific">Levilactobacillus acidifarinae DSM 19394 = JCM 15949</name>
    <dbReference type="NCBI Taxonomy" id="1423715"/>
    <lineage>
        <taxon>Bacteria</taxon>
        <taxon>Bacillati</taxon>
        <taxon>Bacillota</taxon>
        <taxon>Bacilli</taxon>
        <taxon>Lactobacillales</taxon>
        <taxon>Lactobacillaceae</taxon>
        <taxon>Levilactobacillus</taxon>
    </lineage>
</organism>
<name>A0A0R1LDA7_9LACO</name>
<dbReference type="EMBL" id="AZDV01000028">
    <property type="protein sequence ID" value="KRK93758.1"/>
    <property type="molecule type" value="Genomic_DNA"/>
</dbReference>
<dbReference type="AlphaFoldDB" id="A0A0R1LDA7"/>